<accession>A0A239E296</accession>
<evidence type="ECO:0000256" key="2">
    <source>
        <dbReference type="ARBA" id="ARBA00023315"/>
    </source>
</evidence>
<dbReference type="InterPro" id="IPR000182">
    <property type="entry name" value="GNAT_dom"/>
</dbReference>
<sequence length="174" mass="19114">MTAFTTARLTIFPWEPVLDDAEARHLLETRLHTLLTPAVLEHLPPGFGPETGPQGMTNWISTRREKAQVSLINRDSDLIGLLFLFSPEGDNQCHLGYLLRADSWGQGYASELVQGLTTHLQHGPPQSLHAGVATDNPASARVLLKAGFKEDTSVAKDGIRSFRYATNNDARSEP</sequence>
<evidence type="ECO:0000256" key="3">
    <source>
        <dbReference type="ARBA" id="ARBA00038502"/>
    </source>
</evidence>
<dbReference type="RefSeq" id="WP_089277529.1">
    <property type="nucleotide sequence ID" value="NZ_FZON01000013.1"/>
</dbReference>
<dbReference type="AlphaFoldDB" id="A0A239E296"/>
<comment type="similarity">
    <text evidence="3">Belongs to the acetyltransferase family. RimJ subfamily.</text>
</comment>
<dbReference type="Pfam" id="PF13302">
    <property type="entry name" value="Acetyltransf_3"/>
    <property type="match status" value="1"/>
</dbReference>
<evidence type="ECO:0000256" key="1">
    <source>
        <dbReference type="ARBA" id="ARBA00022679"/>
    </source>
</evidence>
<evidence type="ECO:0000259" key="4">
    <source>
        <dbReference type="PROSITE" id="PS51186"/>
    </source>
</evidence>
<evidence type="ECO:0000313" key="6">
    <source>
        <dbReference type="Proteomes" id="UP000198440"/>
    </source>
</evidence>
<dbReference type="PROSITE" id="PS51186">
    <property type="entry name" value="GNAT"/>
    <property type="match status" value="1"/>
</dbReference>
<dbReference type="SUPFAM" id="SSF55729">
    <property type="entry name" value="Acyl-CoA N-acyltransferases (Nat)"/>
    <property type="match status" value="1"/>
</dbReference>
<dbReference type="Gene3D" id="3.40.630.30">
    <property type="match status" value="1"/>
</dbReference>
<keyword evidence="2" id="KW-0012">Acyltransferase</keyword>
<dbReference type="OrthoDB" id="6293260at2"/>
<feature type="domain" description="N-acetyltransferase" evidence="4">
    <location>
        <begin position="30"/>
        <end position="169"/>
    </location>
</feature>
<dbReference type="InterPro" id="IPR051531">
    <property type="entry name" value="N-acetyltransferase"/>
</dbReference>
<organism evidence="5 6">
    <name type="scientific">Antarctobacter heliothermus</name>
    <dbReference type="NCBI Taxonomy" id="74033"/>
    <lineage>
        <taxon>Bacteria</taxon>
        <taxon>Pseudomonadati</taxon>
        <taxon>Pseudomonadota</taxon>
        <taxon>Alphaproteobacteria</taxon>
        <taxon>Rhodobacterales</taxon>
        <taxon>Roseobacteraceae</taxon>
        <taxon>Antarctobacter</taxon>
    </lineage>
</organism>
<dbReference type="InterPro" id="IPR016181">
    <property type="entry name" value="Acyl_CoA_acyltransferase"/>
</dbReference>
<dbReference type="PANTHER" id="PTHR43792">
    <property type="entry name" value="GNAT FAMILY, PUTATIVE (AFU_ORTHOLOGUE AFUA_3G00765)-RELATED-RELATED"/>
    <property type="match status" value="1"/>
</dbReference>
<name>A0A239E296_9RHOB</name>
<dbReference type="EMBL" id="FZON01000013">
    <property type="protein sequence ID" value="SNS38865.1"/>
    <property type="molecule type" value="Genomic_DNA"/>
</dbReference>
<dbReference type="Proteomes" id="UP000198440">
    <property type="component" value="Unassembled WGS sequence"/>
</dbReference>
<dbReference type="GO" id="GO:0016747">
    <property type="term" value="F:acyltransferase activity, transferring groups other than amino-acyl groups"/>
    <property type="evidence" value="ECO:0007669"/>
    <property type="project" value="InterPro"/>
</dbReference>
<keyword evidence="1 5" id="KW-0808">Transferase</keyword>
<reference evidence="5 6" key="1">
    <citation type="submission" date="2017-06" db="EMBL/GenBank/DDBJ databases">
        <authorList>
            <person name="Kim H.J."/>
            <person name="Triplett B.A."/>
        </authorList>
    </citation>
    <scope>NUCLEOTIDE SEQUENCE [LARGE SCALE GENOMIC DNA]</scope>
    <source>
        <strain evidence="5 6">DSM 11445</strain>
    </source>
</reference>
<protein>
    <submittedName>
        <fullName evidence="5">Protein N-acetyltransferase, RimJ/RimL family</fullName>
    </submittedName>
</protein>
<proteinExistence type="inferred from homology"/>
<gene>
    <name evidence="5" type="ORF">SAMN04488078_101326</name>
</gene>
<dbReference type="PANTHER" id="PTHR43792:SF8">
    <property type="entry name" value="[RIBOSOMAL PROTEIN US5]-ALANINE N-ACETYLTRANSFERASE"/>
    <property type="match status" value="1"/>
</dbReference>
<evidence type="ECO:0000313" key="5">
    <source>
        <dbReference type="EMBL" id="SNS38865.1"/>
    </source>
</evidence>